<proteinExistence type="predicted"/>
<evidence type="ECO:0000313" key="2">
    <source>
        <dbReference type="EMBL" id="KAF3529754.1"/>
    </source>
</evidence>
<organism evidence="2 3">
    <name type="scientific">Brassica cretica</name>
    <name type="common">Mustard</name>
    <dbReference type="NCBI Taxonomy" id="69181"/>
    <lineage>
        <taxon>Eukaryota</taxon>
        <taxon>Viridiplantae</taxon>
        <taxon>Streptophyta</taxon>
        <taxon>Embryophyta</taxon>
        <taxon>Tracheophyta</taxon>
        <taxon>Spermatophyta</taxon>
        <taxon>Magnoliopsida</taxon>
        <taxon>eudicotyledons</taxon>
        <taxon>Gunneridae</taxon>
        <taxon>Pentapetalae</taxon>
        <taxon>rosids</taxon>
        <taxon>malvids</taxon>
        <taxon>Brassicales</taxon>
        <taxon>Brassicaceae</taxon>
        <taxon>Brassiceae</taxon>
        <taxon>Brassica</taxon>
    </lineage>
</organism>
<gene>
    <name evidence="2" type="ORF">DY000_02037417</name>
</gene>
<protein>
    <submittedName>
        <fullName evidence="2">Uncharacterized protein</fullName>
    </submittedName>
</protein>
<keyword evidence="3" id="KW-1185">Reference proteome</keyword>
<feature type="transmembrane region" description="Helical" evidence="1">
    <location>
        <begin position="100"/>
        <end position="121"/>
    </location>
</feature>
<comment type="caution">
    <text evidence="2">The sequence shown here is derived from an EMBL/GenBank/DDBJ whole genome shotgun (WGS) entry which is preliminary data.</text>
</comment>
<dbReference type="EMBL" id="QGKV02001507">
    <property type="protein sequence ID" value="KAF3529754.1"/>
    <property type="molecule type" value="Genomic_DNA"/>
</dbReference>
<keyword evidence="1" id="KW-0812">Transmembrane</keyword>
<keyword evidence="1" id="KW-0472">Membrane</keyword>
<reference evidence="2 3" key="1">
    <citation type="journal article" date="2020" name="BMC Genomics">
        <title>Intraspecific diversification of the crop wild relative Brassica cretica Lam. using demographic model selection.</title>
        <authorList>
            <person name="Kioukis A."/>
            <person name="Michalopoulou V.A."/>
            <person name="Briers L."/>
            <person name="Pirintsos S."/>
            <person name="Studholme D.J."/>
            <person name="Pavlidis P."/>
            <person name="Sarris P.F."/>
        </authorList>
    </citation>
    <scope>NUCLEOTIDE SEQUENCE [LARGE SCALE GENOMIC DNA]</scope>
    <source>
        <strain evidence="3">cv. PFS-1207/04</strain>
    </source>
</reference>
<dbReference type="Proteomes" id="UP000266723">
    <property type="component" value="Unassembled WGS sequence"/>
</dbReference>
<evidence type="ECO:0000313" key="3">
    <source>
        <dbReference type="Proteomes" id="UP000266723"/>
    </source>
</evidence>
<keyword evidence="1" id="KW-1133">Transmembrane helix</keyword>
<accession>A0ABQ7BBU4</accession>
<name>A0ABQ7BBU4_BRACR</name>
<evidence type="ECO:0000256" key="1">
    <source>
        <dbReference type="SAM" id="Phobius"/>
    </source>
</evidence>
<sequence length="140" mass="15278">MEMEIAGKDRSGSDPTVLELSEGVFGVSREWCASRGKGTAGLIYCGRRSVLATYGRRLTGIKIEFTGAIGSRELVCDMGWIGGVLAGLDSVLMYTAQGSVLLVLDGLSAGWPLAYCLFWMASWKPSRLSLFMVMRRWLAE</sequence>